<keyword evidence="14" id="KW-1185">Reference proteome</keyword>
<dbReference type="EMBL" id="JALKHS010000018">
    <property type="protein sequence ID" value="MCK0533053.1"/>
    <property type="molecule type" value="Genomic_DNA"/>
</dbReference>
<dbReference type="CDD" id="cd12833">
    <property type="entry name" value="ZntB-like_1"/>
    <property type="match status" value="1"/>
</dbReference>
<feature type="transmembrane region" description="Helical" evidence="12">
    <location>
        <begin position="262"/>
        <end position="284"/>
    </location>
</feature>
<evidence type="ECO:0000256" key="5">
    <source>
        <dbReference type="ARBA" id="ARBA00022519"/>
    </source>
</evidence>
<dbReference type="InterPro" id="IPR045861">
    <property type="entry name" value="CorA_cytoplasmic_dom"/>
</dbReference>
<keyword evidence="4" id="KW-1003">Cell membrane</keyword>
<evidence type="ECO:0000313" key="13">
    <source>
        <dbReference type="EMBL" id="MCK0533053.1"/>
    </source>
</evidence>
<comment type="subcellular location">
    <subcellularLocation>
        <location evidence="1">Cell membrane</location>
        <topology evidence="1">Multi-pass membrane protein</topology>
    </subcellularLocation>
</comment>
<keyword evidence="10 12" id="KW-0472">Membrane</keyword>
<protein>
    <submittedName>
        <fullName evidence="13">Zinc transporter ZntB</fullName>
    </submittedName>
</protein>
<comment type="similarity">
    <text evidence="2">Belongs to the CorA metal ion transporter (MIT) (TC 1.A.35) family.</text>
</comment>
<name>A0ABT0E120_9SPHN</name>
<dbReference type="Gene3D" id="1.20.58.340">
    <property type="entry name" value="Magnesium transport protein CorA, transmembrane region"/>
    <property type="match status" value="2"/>
</dbReference>
<dbReference type="PANTHER" id="PTHR46494:SF3">
    <property type="entry name" value="ZINC TRANSPORT PROTEIN ZNTB"/>
    <property type="match status" value="1"/>
</dbReference>
<dbReference type="InterPro" id="IPR002523">
    <property type="entry name" value="MgTranspt_CorA/ZnTranspt_ZntB"/>
</dbReference>
<keyword evidence="3" id="KW-0813">Transport</keyword>
<keyword evidence="5" id="KW-0997">Cell inner membrane</keyword>
<evidence type="ECO:0000256" key="3">
    <source>
        <dbReference type="ARBA" id="ARBA00022448"/>
    </source>
</evidence>
<keyword evidence="11" id="KW-0175">Coiled coil</keyword>
<comment type="caution">
    <text evidence="13">The sequence shown here is derived from an EMBL/GenBank/DDBJ whole genome shotgun (WGS) entry which is preliminary data.</text>
</comment>
<evidence type="ECO:0000256" key="9">
    <source>
        <dbReference type="ARBA" id="ARBA00023065"/>
    </source>
</evidence>
<organism evidence="13 14">
    <name type="scientific">Sphingobium agri</name>
    <dbReference type="NCBI Taxonomy" id="2933566"/>
    <lineage>
        <taxon>Bacteria</taxon>
        <taxon>Pseudomonadati</taxon>
        <taxon>Pseudomonadota</taxon>
        <taxon>Alphaproteobacteria</taxon>
        <taxon>Sphingomonadales</taxon>
        <taxon>Sphingomonadaceae</taxon>
        <taxon>Sphingobium</taxon>
    </lineage>
</organism>
<evidence type="ECO:0000256" key="10">
    <source>
        <dbReference type="ARBA" id="ARBA00023136"/>
    </source>
</evidence>
<dbReference type="SUPFAM" id="SSF143865">
    <property type="entry name" value="CorA soluble domain-like"/>
    <property type="match status" value="1"/>
</dbReference>
<sequence length="324" mass="35513">MAGDAAMSRVFVYNGDGAREISLDDFCAQADHAAFSWVHADGWREDAHGIVSRCDHMPQAALSALLAQETRPRCTLMGHGALINLRGLGADEGAGGDPLVSIRLWAEHARVITVSYRPLAAMEPVVKRMLAGEIRDPGDLIAAFAQEITEALDPEVAQLGDDLDEIESSLSDSGAADVRRQVSEIRASAISYRRFISPQRQALERLSAADAPWLHPDDRLHLQEAADRCARMAEELEAVRERSALAHEELTDLRAEQMNRQALIISVVALVFLPLTFLTGLLGMNVNGIPFAHERWAFWGVVAVCVVMSVGISGWFAATRWLKR</sequence>
<keyword evidence="8 12" id="KW-1133">Transmembrane helix</keyword>
<evidence type="ECO:0000256" key="12">
    <source>
        <dbReference type="SAM" id="Phobius"/>
    </source>
</evidence>
<gene>
    <name evidence="13" type="ORF">MU848_15800</name>
</gene>
<keyword evidence="6 12" id="KW-0812">Transmembrane</keyword>
<feature type="transmembrane region" description="Helical" evidence="12">
    <location>
        <begin position="296"/>
        <end position="318"/>
    </location>
</feature>
<evidence type="ECO:0000256" key="11">
    <source>
        <dbReference type="SAM" id="Coils"/>
    </source>
</evidence>
<evidence type="ECO:0000256" key="4">
    <source>
        <dbReference type="ARBA" id="ARBA00022475"/>
    </source>
</evidence>
<dbReference type="Pfam" id="PF01544">
    <property type="entry name" value="CorA"/>
    <property type="match status" value="1"/>
</dbReference>
<accession>A0ABT0E120</accession>
<evidence type="ECO:0000256" key="1">
    <source>
        <dbReference type="ARBA" id="ARBA00004651"/>
    </source>
</evidence>
<keyword evidence="7" id="KW-0862">Zinc</keyword>
<dbReference type="InterPro" id="IPR045863">
    <property type="entry name" value="CorA_TM1_TM2"/>
</dbReference>
<dbReference type="Proteomes" id="UP001203512">
    <property type="component" value="Unassembled WGS sequence"/>
</dbReference>
<dbReference type="SUPFAM" id="SSF144083">
    <property type="entry name" value="Magnesium transport protein CorA, transmembrane region"/>
    <property type="match status" value="1"/>
</dbReference>
<feature type="coiled-coil region" evidence="11">
    <location>
        <begin position="222"/>
        <end position="256"/>
    </location>
</feature>
<evidence type="ECO:0000256" key="7">
    <source>
        <dbReference type="ARBA" id="ARBA00022833"/>
    </source>
</evidence>
<evidence type="ECO:0000256" key="2">
    <source>
        <dbReference type="ARBA" id="ARBA00009765"/>
    </source>
</evidence>
<dbReference type="Gene3D" id="3.30.460.20">
    <property type="entry name" value="CorA soluble domain-like"/>
    <property type="match status" value="1"/>
</dbReference>
<evidence type="ECO:0000256" key="6">
    <source>
        <dbReference type="ARBA" id="ARBA00022692"/>
    </source>
</evidence>
<evidence type="ECO:0000313" key="14">
    <source>
        <dbReference type="Proteomes" id="UP001203512"/>
    </source>
</evidence>
<dbReference type="PANTHER" id="PTHR46494">
    <property type="entry name" value="CORA FAMILY METAL ION TRANSPORTER (EUROFUNG)"/>
    <property type="match status" value="1"/>
</dbReference>
<evidence type="ECO:0000256" key="8">
    <source>
        <dbReference type="ARBA" id="ARBA00022989"/>
    </source>
</evidence>
<keyword evidence="9" id="KW-0406">Ion transport</keyword>
<proteinExistence type="inferred from homology"/>
<reference evidence="13 14" key="1">
    <citation type="submission" date="2022-04" db="EMBL/GenBank/DDBJ databases">
        <authorList>
            <person name="Huq M.A."/>
        </authorList>
    </citation>
    <scope>NUCLEOTIDE SEQUENCE [LARGE SCALE GENOMIC DNA]</scope>
    <source>
        <strain evidence="13 14">MAH-33</strain>
    </source>
</reference>